<dbReference type="Gene3D" id="2.20.110.10">
    <property type="entry name" value="Histone H3 K4-specific methyltransferase SET7/9 N-terminal domain"/>
    <property type="match status" value="1"/>
</dbReference>
<accession>A0A9W7CGG4</accession>
<evidence type="ECO:0008006" key="8">
    <source>
        <dbReference type="Google" id="ProtNLM"/>
    </source>
</evidence>
<evidence type="ECO:0000256" key="2">
    <source>
        <dbReference type="ARBA" id="ARBA00022846"/>
    </source>
</evidence>
<dbReference type="EMBL" id="BRXZ01000145">
    <property type="protein sequence ID" value="GMI06112.1"/>
    <property type="molecule type" value="Genomic_DNA"/>
</dbReference>
<dbReference type="InterPro" id="IPR042814">
    <property type="entry name" value="Morn5"/>
</dbReference>
<sequence>MDFDHWKYDGKYEYGKYEDSAGVYSYKDGSKFVGSLKNGAFHGTGKLFLPGGGWFEGVWEKGKTVSGKYVFEDELEYKEGNDWEYCDGENDRRFAKEMQENRLASPSGGVYRNKPLPEGAVLKDGCFDAGIGYFDTRDDGIYSFGDNKFMREATEEEIEFFQSKASTSKNTSMGLPVEDEAKYDDDGGYSS</sequence>
<dbReference type="Proteomes" id="UP001165082">
    <property type="component" value="Unassembled WGS sequence"/>
</dbReference>
<keyword evidence="2" id="KW-0282">Flagellum</keyword>
<feature type="compositionally biased region" description="Acidic residues" evidence="5">
    <location>
        <begin position="177"/>
        <end position="191"/>
    </location>
</feature>
<dbReference type="GO" id="GO:0031514">
    <property type="term" value="C:motile cilium"/>
    <property type="evidence" value="ECO:0007669"/>
    <property type="project" value="UniProtKB-SubCell"/>
</dbReference>
<gene>
    <name evidence="6" type="ORF">TrRE_jg1852</name>
</gene>
<dbReference type="SUPFAM" id="SSF82185">
    <property type="entry name" value="Histone H3 K4-specific methyltransferase SET7/9 N-terminal domain"/>
    <property type="match status" value="1"/>
</dbReference>
<reference evidence="6" key="1">
    <citation type="submission" date="2022-07" db="EMBL/GenBank/DDBJ databases">
        <title>Genome analysis of Parmales, a sister group of diatoms, reveals the evolutionary specialization of diatoms from phago-mixotrophs to photoautotrophs.</title>
        <authorList>
            <person name="Ban H."/>
            <person name="Sato S."/>
            <person name="Yoshikawa S."/>
            <person name="Kazumasa Y."/>
            <person name="Nakamura Y."/>
            <person name="Ichinomiya M."/>
            <person name="Saitoh K."/>
            <person name="Sato N."/>
            <person name="Blanc-Mathieu R."/>
            <person name="Endo H."/>
            <person name="Kuwata A."/>
            <person name="Ogata H."/>
        </authorList>
    </citation>
    <scope>NUCLEOTIDE SEQUENCE</scope>
</reference>
<comment type="subcellular location">
    <subcellularLocation>
        <location evidence="1">Cell projection</location>
        <location evidence="1">Cilium</location>
        <location evidence="1">Flagellum</location>
    </subcellularLocation>
</comment>
<dbReference type="PANTHER" id="PTHR46437">
    <property type="entry name" value="MORN REPEAT-CONTAINING PROTEIN 5"/>
    <property type="match status" value="1"/>
</dbReference>
<keyword evidence="7" id="KW-1185">Reference proteome</keyword>
<name>A0A9W7CGG4_9STRA</name>
<evidence type="ECO:0000256" key="4">
    <source>
        <dbReference type="ARBA" id="ARBA00023273"/>
    </source>
</evidence>
<feature type="region of interest" description="Disordered" evidence="5">
    <location>
        <begin position="161"/>
        <end position="191"/>
    </location>
</feature>
<feature type="compositionally biased region" description="Polar residues" evidence="5">
    <location>
        <begin position="163"/>
        <end position="173"/>
    </location>
</feature>
<keyword evidence="3" id="KW-0969">Cilium</keyword>
<evidence type="ECO:0000256" key="1">
    <source>
        <dbReference type="ARBA" id="ARBA00004230"/>
    </source>
</evidence>
<dbReference type="PANTHER" id="PTHR46437:SF1">
    <property type="entry name" value="MORN REPEAT-CONTAINING PROTEIN 5"/>
    <property type="match status" value="1"/>
</dbReference>
<dbReference type="AlphaFoldDB" id="A0A9W7CGG4"/>
<evidence type="ECO:0000256" key="3">
    <source>
        <dbReference type="ARBA" id="ARBA00023069"/>
    </source>
</evidence>
<dbReference type="OrthoDB" id="187215at2759"/>
<evidence type="ECO:0000313" key="7">
    <source>
        <dbReference type="Proteomes" id="UP001165082"/>
    </source>
</evidence>
<protein>
    <recommendedName>
        <fullName evidence="8">MORN repeat-containing protein 5</fullName>
    </recommendedName>
</protein>
<evidence type="ECO:0000313" key="6">
    <source>
        <dbReference type="EMBL" id="GMI06112.1"/>
    </source>
</evidence>
<proteinExistence type="predicted"/>
<organism evidence="6 7">
    <name type="scientific">Triparma retinervis</name>
    <dbReference type="NCBI Taxonomy" id="2557542"/>
    <lineage>
        <taxon>Eukaryota</taxon>
        <taxon>Sar</taxon>
        <taxon>Stramenopiles</taxon>
        <taxon>Ochrophyta</taxon>
        <taxon>Bolidophyceae</taxon>
        <taxon>Parmales</taxon>
        <taxon>Triparmaceae</taxon>
        <taxon>Triparma</taxon>
    </lineage>
</organism>
<comment type="caution">
    <text evidence="6">The sequence shown here is derived from an EMBL/GenBank/DDBJ whole genome shotgun (WGS) entry which is preliminary data.</text>
</comment>
<evidence type="ECO:0000256" key="5">
    <source>
        <dbReference type="SAM" id="MobiDB-lite"/>
    </source>
</evidence>
<keyword evidence="4" id="KW-0966">Cell projection</keyword>